<proteinExistence type="predicted"/>
<accession>A0ABY8K9A2</accession>
<name>A0ABY8K9A2_9ACTN</name>
<gene>
    <name evidence="2" type="ORF">PYS65_07780</name>
</gene>
<reference evidence="2 3" key="1">
    <citation type="submission" date="2023-03" db="EMBL/GenBank/DDBJ databases">
        <authorList>
            <person name="Mo P."/>
        </authorList>
    </citation>
    <scope>NUCLEOTIDE SEQUENCE [LARGE SCALE GENOMIC DNA]</scope>
    <source>
        <strain evidence="2 3">HUAS 5</strain>
    </source>
</reference>
<dbReference type="Proteomes" id="UP001216440">
    <property type="component" value="Chromosome"/>
</dbReference>
<dbReference type="RefSeq" id="WP_279337892.1">
    <property type="nucleotide sequence ID" value="NZ_CP121682.1"/>
</dbReference>
<dbReference type="InterPro" id="IPR041657">
    <property type="entry name" value="HTH_17"/>
</dbReference>
<protein>
    <submittedName>
        <fullName evidence="2">Helix-turn-helix domain-containing protein</fullName>
    </submittedName>
</protein>
<feature type="domain" description="Helix-turn-helix" evidence="1">
    <location>
        <begin position="1"/>
        <end position="53"/>
    </location>
</feature>
<sequence>MDTSELAAMINMSESWVYREVRKLGLKGYKLGRGRNAKVQYKRSDVFRWLEQQKLH</sequence>
<keyword evidence="3" id="KW-1185">Reference proteome</keyword>
<evidence type="ECO:0000313" key="3">
    <source>
        <dbReference type="Proteomes" id="UP001216440"/>
    </source>
</evidence>
<dbReference type="Pfam" id="PF12728">
    <property type="entry name" value="HTH_17"/>
    <property type="match status" value="1"/>
</dbReference>
<organism evidence="2 3">
    <name type="scientific">Streptomyces cathayae</name>
    <dbReference type="NCBI Taxonomy" id="3031124"/>
    <lineage>
        <taxon>Bacteria</taxon>
        <taxon>Bacillati</taxon>
        <taxon>Actinomycetota</taxon>
        <taxon>Actinomycetes</taxon>
        <taxon>Kitasatosporales</taxon>
        <taxon>Streptomycetaceae</taxon>
        <taxon>Streptomyces</taxon>
    </lineage>
</organism>
<dbReference type="EMBL" id="CP121682">
    <property type="protein sequence ID" value="WGD44837.1"/>
    <property type="molecule type" value="Genomic_DNA"/>
</dbReference>
<evidence type="ECO:0000259" key="1">
    <source>
        <dbReference type="Pfam" id="PF12728"/>
    </source>
</evidence>
<evidence type="ECO:0000313" key="2">
    <source>
        <dbReference type="EMBL" id="WGD44837.1"/>
    </source>
</evidence>